<reference evidence="2" key="1">
    <citation type="journal article" date="2019" name="Int. J. Syst. Evol. Microbiol.">
        <title>The Global Catalogue of Microorganisms (GCM) 10K type strain sequencing project: providing services to taxonomists for standard genome sequencing and annotation.</title>
        <authorList>
            <consortium name="The Broad Institute Genomics Platform"/>
            <consortium name="The Broad Institute Genome Sequencing Center for Infectious Disease"/>
            <person name="Wu L."/>
            <person name="Ma J."/>
        </authorList>
    </citation>
    <scope>NUCLEOTIDE SEQUENCE [LARGE SCALE GENOMIC DNA]</scope>
    <source>
        <strain evidence="2">CCM 8979</strain>
    </source>
</reference>
<dbReference type="Proteomes" id="UP001597189">
    <property type="component" value="Unassembled WGS sequence"/>
</dbReference>
<dbReference type="Pfam" id="PF19807">
    <property type="entry name" value="DUF6290"/>
    <property type="match status" value="1"/>
</dbReference>
<proteinExistence type="predicted"/>
<protein>
    <submittedName>
        <fullName evidence="1">Type II toxin-antitoxin system RelB family antitoxin</fullName>
    </submittedName>
</protein>
<comment type="caution">
    <text evidence="1">The sequence shown here is derived from an EMBL/GenBank/DDBJ whole genome shotgun (WGS) entry which is preliminary data.</text>
</comment>
<dbReference type="NCBIfam" id="NF046040">
    <property type="entry name" value="RelB_antitoxin"/>
    <property type="match status" value="1"/>
</dbReference>
<dbReference type="EMBL" id="JBHTOD010000003">
    <property type="protein sequence ID" value="MFD1454897.1"/>
    <property type="molecule type" value="Genomic_DNA"/>
</dbReference>
<keyword evidence="2" id="KW-1185">Reference proteome</keyword>
<dbReference type="RefSeq" id="WP_203644273.1">
    <property type="nucleotide sequence ID" value="NZ_BOLN01000003.1"/>
</dbReference>
<accession>A0ABW4D007</accession>
<name>A0ABW4D007_9LACO</name>
<sequence length="80" mass="8977">MATISIRVSAAEKVWLQRMAEFYGLSLSTLIMTYSFEQLEDTYDALIAESVYKYYHAKDQSTVSMAQVLAEFGGGDGHKL</sequence>
<evidence type="ECO:0000313" key="1">
    <source>
        <dbReference type="EMBL" id="MFD1454897.1"/>
    </source>
</evidence>
<gene>
    <name evidence="1" type="primary">relB</name>
    <name evidence="1" type="ORF">ACFQ44_04250</name>
</gene>
<dbReference type="InterPro" id="IPR046257">
    <property type="entry name" value="DUF6290"/>
</dbReference>
<evidence type="ECO:0000313" key="2">
    <source>
        <dbReference type="Proteomes" id="UP001597189"/>
    </source>
</evidence>
<organism evidence="1 2">
    <name type="scientific">Levilactobacillus lanxiensis</name>
    <dbReference type="NCBI Taxonomy" id="2799568"/>
    <lineage>
        <taxon>Bacteria</taxon>
        <taxon>Bacillati</taxon>
        <taxon>Bacillota</taxon>
        <taxon>Bacilli</taxon>
        <taxon>Lactobacillales</taxon>
        <taxon>Lactobacillaceae</taxon>
        <taxon>Levilactobacillus</taxon>
    </lineage>
</organism>